<evidence type="ECO:0000256" key="1">
    <source>
        <dbReference type="ARBA" id="ARBA00022679"/>
    </source>
</evidence>
<evidence type="ECO:0000259" key="3">
    <source>
        <dbReference type="Pfam" id="PF00685"/>
    </source>
</evidence>
<evidence type="ECO:0000313" key="4">
    <source>
        <dbReference type="EMBL" id="AOX03299.1"/>
    </source>
</evidence>
<keyword evidence="1" id="KW-0808">Transferase</keyword>
<dbReference type="PANTHER" id="PTHR10605:SF56">
    <property type="entry name" value="BIFUNCTIONAL HEPARAN SULFATE N-DEACETYLASE_N-SULFOTRANSFERASE"/>
    <property type="match status" value="1"/>
</dbReference>
<dbReference type="AlphaFoldDB" id="A0A1D8U062"/>
<dbReference type="PANTHER" id="PTHR10605">
    <property type="entry name" value="HEPARAN SULFATE SULFOTRANSFERASE"/>
    <property type="match status" value="1"/>
</dbReference>
<dbReference type="Gene3D" id="3.40.50.300">
    <property type="entry name" value="P-loop containing nucleotide triphosphate hydrolases"/>
    <property type="match status" value="1"/>
</dbReference>
<keyword evidence="2" id="KW-0325">Glycoprotein</keyword>
<gene>
    <name evidence="4" type="ORF">BJP34_31105</name>
</gene>
<dbReference type="SUPFAM" id="SSF52540">
    <property type="entry name" value="P-loop containing nucleoside triphosphate hydrolases"/>
    <property type="match status" value="1"/>
</dbReference>
<dbReference type="RefSeq" id="WP_070395682.1">
    <property type="nucleotide sequence ID" value="NZ_CP017599.1"/>
</dbReference>
<protein>
    <recommendedName>
        <fullName evidence="3">Sulfotransferase domain-containing protein</fullName>
    </recommendedName>
</protein>
<organism evidence="4 5">
    <name type="scientific">Moorena producens PAL-8-15-08-1</name>
    <dbReference type="NCBI Taxonomy" id="1458985"/>
    <lineage>
        <taxon>Bacteria</taxon>
        <taxon>Bacillati</taxon>
        <taxon>Cyanobacteriota</taxon>
        <taxon>Cyanophyceae</taxon>
        <taxon>Coleofasciculales</taxon>
        <taxon>Coleofasciculaceae</taxon>
        <taxon>Moorena</taxon>
    </lineage>
</organism>
<dbReference type="EMBL" id="CP017599">
    <property type="protein sequence ID" value="AOX03299.1"/>
    <property type="molecule type" value="Genomic_DNA"/>
</dbReference>
<dbReference type="InterPro" id="IPR000863">
    <property type="entry name" value="Sulfotransferase_dom"/>
</dbReference>
<evidence type="ECO:0000313" key="5">
    <source>
        <dbReference type="Proteomes" id="UP000177870"/>
    </source>
</evidence>
<dbReference type="Proteomes" id="UP000177870">
    <property type="component" value="Chromosome"/>
</dbReference>
<dbReference type="KEGG" id="mpro:BJP34_31105"/>
<proteinExistence type="predicted"/>
<dbReference type="STRING" id="1458985.BJP34_31105"/>
<name>A0A1D8U062_9CYAN</name>
<sequence>MVIAPKIVYYPDVTLDNLDAGVIVAYPLPDETHAYYAVPNFLIIGAQKCGTREMHTWLDQHPNLKGAPEECHFFDEVIDLKTEWIRYLLNPAYLLSRDKEQLLSRCIYTFEKTPAYLDKWNRSVPIPELVRGMMPSGKFIVLLRNPTTRAYSAYQMGRAEQDVIGAIPEYVDTDFVSLIKRRLSASQPDPYDRLLSVGHYALHIETWLKYFSREQLWVVLLEDFQRSPFEVMDEILTFIKLAPFDYRALAEQNSRGLWVLRGQASKGNAQPYEPIPQEAKALLDEYYAPWNKKLRQLMPELDIKW</sequence>
<dbReference type="Pfam" id="PF00685">
    <property type="entry name" value="Sulfotransfer_1"/>
    <property type="match status" value="1"/>
</dbReference>
<reference evidence="5" key="1">
    <citation type="submission" date="2016-10" db="EMBL/GenBank/DDBJ databases">
        <title>Comparative genomics uncovers the prolific and rare metabolic potential of the cyanobacterial genus Moorea.</title>
        <authorList>
            <person name="Leao T."/>
            <person name="Castelao G."/>
            <person name="Korobeynikov A."/>
            <person name="Monroe E.A."/>
            <person name="Podell S."/>
            <person name="Glukhov E."/>
            <person name="Allen E."/>
            <person name="Gerwick W.H."/>
            <person name="Gerwick L."/>
        </authorList>
    </citation>
    <scope>NUCLEOTIDE SEQUENCE [LARGE SCALE GENOMIC DNA]</scope>
    <source>
        <strain evidence="5">PAL-8-15-08-1</strain>
    </source>
</reference>
<dbReference type="GO" id="GO:0008146">
    <property type="term" value="F:sulfotransferase activity"/>
    <property type="evidence" value="ECO:0007669"/>
    <property type="project" value="InterPro"/>
</dbReference>
<dbReference type="InterPro" id="IPR037359">
    <property type="entry name" value="NST/OST"/>
</dbReference>
<dbReference type="InterPro" id="IPR027417">
    <property type="entry name" value="P-loop_NTPase"/>
</dbReference>
<dbReference type="OrthoDB" id="9797480at2"/>
<feature type="domain" description="Sulfotransferase" evidence="3">
    <location>
        <begin position="40"/>
        <end position="242"/>
    </location>
</feature>
<accession>A0A1D8U062</accession>
<evidence type="ECO:0000256" key="2">
    <source>
        <dbReference type="ARBA" id="ARBA00023180"/>
    </source>
</evidence>